<feature type="transmembrane region" description="Helical" evidence="1">
    <location>
        <begin position="12"/>
        <end position="34"/>
    </location>
</feature>
<organism evidence="2">
    <name type="scientific">marine sediment metagenome</name>
    <dbReference type="NCBI Taxonomy" id="412755"/>
    <lineage>
        <taxon>unclassified sequences</taxon>
        <taxon>metagenomes</taxon>
        <taxon>ecological metagenomes</taxon>
    </lineage>
</organism>
<feature type="non-terminal residue" evidence="2">
    <location>
        <position position="168"/>
    </location>
</feature>
<evidence type="ECO:0000256" key="1">
    <source>
        <dbReference type="SAM" id="Phobius"/>
    </source>
</evidence>
<keyword evidence="1" id="KW-1133">Transmembrane helix</keyword>
<keyword evidence="1" id="KW-0472">Membrane</keyword>
<dbReference type="EMBL" id="BART01032820">
    <property type="protein sequence ID" value="GAH15059.1"/>
    <property type="molecule type" value="Genomic_DNA"/>
</dbReference>
<proteinExistence type="predicted"/>
<gene>
    <name evidence="2" type="ORF">S01H4_56610</name>
</gene>
<protein>
    <submittedName>
        <fullName evidence="2">Uncharacterized protein</fullName>
    </submittedName>
</protein>
<feature type="transmembrane region" description="Helical" evidence="1">
    <location>
        <begin position="96"/>
        <end position="117"/>
    </location>
</feature>
<feature type="transmembrane region" description="Helical" evidence="1">
    <location>
        <begin position="137"/>
        <end position="167"/>
    </location>
</feature>
<evidence type="ECO:0000313" key="2">
    <source>
        <dbReference type="EMBL" id="GAH15059.1"/>
    </source>
</evidence>
<dbReference type="AlphaFoldDB" id="X1ED48"/>
<reference evidence="2" key="1">
    <citation type="journal article" date="2014" name="Front. Microbiol.">
        <title>High frequency of phylogenetically diverse reductive dehalogenase-homologous genes in deep subseafloor sedimentary metagenomes.</title>
        <authorList>
            <person name="Kawai M."/>
            <person name="Futagami T."/>
            <person name="Toyoda A."/>
            <person name="Takaki Y."/>
            <person name="Nishi S."/>
            <person name="Hori S."/>
            <person name="Arai W."/>
            <person name="Tsubouchi T."/>
            <person name="Morono Y."/>
            <person name="Uchiyama I."/>
            <person name="Ito T."/>
            <person name="Fujiyama A."/>
            <person name="Inagaki F."/>
            <person name="Takami H."/>
        </authorList>
    </citation>
    <scope>NUCLEOTIDE SEQUENCE</scope>
    <source>
        <strain evidence="2">Expedition CK06-06</strain>
    </source>
</reference>
<comment type="caution">
    <text evidence="2">The sequence shown here is derived from an EMBL/GenBank/DDBJ whole genome shotgun (WGS) entry which is preliminary data.</text>
</comment>
<keyword evidence="1" id="KW-0812">Transmembrane</keyword>
<name>X1ED48_9ZZZZ</name>
<sequence length="168" mass="18151">MHPPNYKLLRSGLTKFAIGAVLLFCDIFTLIVLVEDALGGKYLNDTITFIREMIVSISALSLDIIMIITGVYEIFEAFGKLAPKLLDSVTKFLGKIAFIIGFVLLVVDWIFFIHDYLGGKFTQSEFVIGLTLLISETIMMIGVGIALGAGWTGVGAIIGGVLAAFGLI</sequence>
<feature type="transmembrane region" description="Helical" evidence="1">
    <location>
        <begin position="54"/>
        <end position="75"/>
    </location>
</feature>
<accession>X1ED48</accession>